<feature type="transmembrane region" description="Helical" evidence="1">
    <location>
        <begin position="179"/>
        <end position="198"/>
    </location>
</feature>
<dbReference type="EMBL" id="JACOPE010000001">
    <property type="protein sequence ID" value="MBC5683019.1"/>
    <property type="molecule type" value="Genomic_DNA"/>
</dbReference>
<dbReference type="Pfam" id="PF07907">
    <property type="entry name" value="YibE_F"/>
    <property type="match status" value="1"/>
</dbReference>
<protein>
    <submittedName>
        <fullName evidence="2">YibE/F family protein</fullName>
    </submittedName>
</protein>
<feature type="transmembrane region" description="Helical" evidence="1">
    <location>
        <begin position="131"/>
        <end position="147"/>
    </location>
</feature>
<evidence type="ECO:0000313" key="3">
    <source>
        <dbReference type="Proteomes" id="UP000631576"/>
    </source>
</evidence>
<keyword evidence="1" id="KW-0812">Transmembrane</keyword>
<evidence type="ECO:0000256" key="1">
    <source>
        <dbReference type="SAM" id="Phobius"/>
    </source>
</evidence>
<evidence type="ECO:0000313" key="2">
    <source>
        <dbReference type="EMBL" id="MBC5683019.1"/>
    </source>
</evidence>
<keyword evidence="1" id="KW-1133">Transmembrane helix</keyword>
<name>A0ABR7G6H1_9FIRM</name>
<sequence length="378" mass="42206">MRQFGKKIIKHIKKSKKLKQQVILIIAYLTAILFTMCDAWLYHIPIAKLTEVETMESGETKSTRGTMETKYKQSIRGIVLNGKSKGKMIGASNEYTYTGMLSQKYHKGDKVFLNGTKDDIKLGIRGLKRDTELVSLIGFLFVLLVMVTGRQGVLTIITVLMNIVIFIIGFICAENTSKVLEICSRMIVFFAVATLIGLNGINKKTIASIVSTVIVLVIIMGAFDIVITYAQEVDYSTMEYLGSIDNPDEIFHAEILLSGIGAIMDVAVAIATALSEIIRKKPDVTFLQLFKSGREIGYDIMGTMINVLLFVFVCGLIPTCLIRMNNEIRFMTIIKLHIPCELCRFFIESTGIVLAIPVSILITSLIMKMTIKRRKITC</sequence>
<reference evidence="2 3" key="1">
    <citation type="submission" date="2020-08" db="EMBL/GenBank/DDBJ databases">
        <title>Genome public.</title>
        <authorList>
            <person name="Liu C."/>
            <person name="Sun Q."/>
        </authorList>
    </citation>
    <scope>NUCLEOTIDE SEQUENCE [LARGE SCALE GENOMIC DNA]</scope>
    <source>
        <strain evidence="2 3">NSJ-13</strain>
    </source>
</reference>
<feature type="transmembrane region" description="Helical" evidence="1">
    <location>
        <begin position="21"/>
        <end position="42"/>
    </location>
</feature>
<comment type="caution">
    <text evidence="2">The sequence shown here is derived from an EMBL/GenBank/DDBJ whole genome shotgun (WGS) entry which is preliminary data.</text>
</comment>
<accession>A0ABR7G6H1</accession>
<keyword evidence="3" id="KW-1185">Reference proteome</keyword>
<dbReference type="RefSeq" id="WP_186864783.1">
    <property type="nucleotide sequence ID" value="NZ_JACOPE010000001.1"/>
</dbReference>
<dbReference type="PANTHER" id="PTHR41771">
    <property type="entry name" value="MEMBRANE PROTEIN-RELATED"/>
    <property type="match status" value="1"/>
</dbReference>
<proteinExistence type="predicted"/>
<feature type="transmembrane region" description="Helical" evidence="1">
    <location>
        <begin position="296"/>
        <end position="325"/>
    </location>
</feature>
<feature type="transmembrane region" description="Helical" evidence="1">
    <location>
        <begin position="154"/>
        <end position="173"/>
    </location>
</feature>
<dbReference type="PANTHER" id="PTHR41771:SF1">
    <property type="entry name" value="MEMBRANE PROTEIN"/>
    <property type="match status" value="1"/>
</dbReference>
<feature type="transmembrane region" description="Helical" evidence="1">
    <location>
        <begin position="205"/>
        <end position="230"/>
    </location>
</feature>
<gene>
    <name evidence="2" type="ORF">H8S40_05455</name>
</gene>
<keyword evidence="1" id="KW-0472">Membrane</keyword>
<feature type="transmembrane region" description="Helical" evidence="1">
    <location>
        <begin position="345"/>
        <end position="367"/>
    </location>
</feature>
<organism evidence="2 3">
    <name type="scientific">Ruminococcus hominis</name>
    <dbReference type="NCBI Taxonomy" id="2763065"/>
    <lineage>
        <taxon>Bacteria</taxon>
        <taxon>Bacillati</taxon>
        <taxon>Bacillota</taxon>
        <taxon>Clostridia</taxon>
        <taxon>Eubacteriales</taxon>
        <taxon>Oscillospiraceae</taxon>
        <taxon>Ruminococcus</taxon>
    </lineage>
</organism>
<dbReference type="Proteomes" id="UP000631576">
    <property type="component" value="Unassembled WGS sequence"/>
</dbReference>
<feature type="transmembrane region" description="Helical" evidence="1">
    <location>
        <begin position="250"/>
        <end position="275"/>
    </location>
</feature>
<dbReference type="InterPro" id="IPR012507">
    <property type="entry name" value="YibE_F"/>
</dbReference>